<sequence>MAQDFGDDVGDMLLRNITRYSEKAIGLILNEYFKSAIRDWQQAKLEEEGMSKEEAAIKAEVMASREHICMPFGNSTDAAYFAQVVRENGTYAAAMTDDNGNGYVQFAKDDLQKVRECTVQFSEVMTNLKCGEISELIANGKPVTQDVFKSLKPIKNLPDLPNVDGIELNLRDVTLIPVAIRFTDTPDKVEVRTFSEQDTADLDMDSEVFFSGYTHDELTDMVGKATGEDFIVESVGEPYQVKARIIEQESRAADFPEQTYDDRVNDTYNHTEGIRDKVLNAREQCRDFDDFKELLAKEDIGVTEGKNGELMFYEARRDENGEILDRGPNKDGLMDWAVGAKTLRDRYKCDVTHDWFEKNTPKEPTANETAHEVVPPQKDLNLICNAVRGDLKEHGIETYDRPDGKMGFLVDVKHKQDVIKAVETRFPGHAPEELGIEFFDHGPSHGASLENVKDSREPQVTDGSLDMNGSTPDINQGIESHDGMDTMVNTLRIEREQNGTEVSPSMVREQSDRSREKYDLNSQAKECRAASKQLSQTNDYPDRDISDKFQQER</sequence>
<evidence type="ECO:0000313" key="2">
    <source>
        <dbReference type="EMBL" id="VYT22036.1"/>
    </source>
</evidence>
<feature type="region of interest" description="Disordered" evidence="1">
    <location>
        <begin position="495"/>
        <end position="553"/>
    </location>
</feature>
<dbReference type="EMBL" id="CACRTG010000021">
    <property type="protein sequence ID" value="VYT22036.1"/>
    <property type="molecule type" value="Genomic_DNA"/>
</dbReference>
<accession>A0A6N2V4U8</accession>
<name>A0A6N2V4U8_9FIRM</name>
<feature type="compositionally biased region" description="Basic and acidic residues" evidence="1">
    <location>
        <begin position="509"/>
        <end position="529"/>
    </location>
</feature>
<dbReference type="AlphaFoldDB" id="A0A6N2V4U8"/>
<proteinExistence type="predicted"/>
<evidence type="ECO:0000256" key="1">
    <source>
        <dbReference type="SAM" id="MobiDB-lite"/>
    </source>
</evidence>
<reference evidence="2" key="1">
    <citation type="submission" date="2019-11" db="EMBL/GenBank/DDBJ databases">
        <authorList>
            <person name="Feng L."/>
        </authorList>
    </citation>
    <scope>NUCLEOTIDE SEQUENCE</scope>
    <source>
        <strain evidence="2">CnexileLFYP112</strain>
    </source>
</reference>
<feature type="region of interest" description="Disordered" evidence="1">
    <location>
        <begin position="443"/>
        <end position="481"/>
    </location>
</feature>
<feature type="compositionally biased region" description="Polar residues" evidence="1">
    <location>
        <begin position="467"/>
        <end position="478"/>
    </location>
</feature>
<gene>
    <name evidence="2" type="ORF">CNLFYP112_02327</name>
</gene>
<protein>
    <submittedName>
        <fullName evidence="2">Uncharacterized protein</fullName>
    </submittedName>
</protein>
<feature type="compositionally biased region" description="Basic and acidic residues" evidence="1">
    <location>
        <begin position="540"/>
        <end position="553"/>
    </location>
</feature>
<organism evidence="2">
    <name type="scientific">[Clostridium] nexile</name>
    <dbReference type="NCBI Taxonomy" id="29361"/>
    <lineage>
        <taxon>Bacteria</taxon>
        <taxon>Bacillati</taxon>
        <taxon>Bacillota</taxon>
        <taxon>Clostridia</taxon>
        <taxon>Lachnospirales</taxon>
        <taxon>Lachnospiraceae</taxon>
        <taxon>Tyzzerella</taxon>
    </lineage>
</organism>